<dbReference type="InterPro" id="IPR029062">
    <property type="entry name" value="Class_I_gatase-like"/>
</dbReference>
<dbReference type="PRINTS" id="PR00096">
    <property type="entry name" value="GATASE"/>
</dbReference>
<dbReference type="Pfam" id="PF02540">
    <property type="entry name" value="NAD_synthase"/>
    <property type="match status" value="1"/>
</dbReference>
<evidence type="ECO:0000256" key="9">
    <source>
        <dbReference type="HAMAP-Rule" id="MF_00344"/>
    </source>
</evidence>
<evidence type="ECO:0000256" key="3">
    <source>
        <dbReference type="ARBA" id="ARBA00022598"/>
    </source>
</evidence>
<keyword evidence="8 9" id="KW-0315">Glutamine amidotransferase</keyword>
<dbReference type="PROSITE" id="PS51273">
    <property type="entry name" value="GATASE_TYPE_1"/>
    <property type="match status" value="1"/>
</dbReference>
<dbReference type="InterPro" id="IPR022955">
    <property type="entry name" value="GMP_synthase"/>
</dbReference>
<evidence type="ECO:0000256" key="2">
    <source>
        <dbReference type="ARBA" id="ARBA00005153"/>
    </source>
</evidence>
<dbReference type="AlphaFoldDB" id="A0A8D9RZG2"/>
<dbReference type="HAMAP" id="MF_00344">
    <property type="entry name" value="GMP_synthase"/>
    <property type="match status" value="1"/>
</dbReference>
<dbReference type="SUPFAM" id="SSF52317">
    <property type="entry name" value="Class I glutamine amidotransferase-like"/>
    <property type="match status" value="1"/>
</dbReference>
<dbReference type="CDD" id="cd01742">
    <property type="entry name" value="GATase1_GMP_Synthase"/>
    <property type="match status" value="1"/>
</dbReference>
<dbReference type="InterPro" id="IPR004739">
    <property type="entry name" value="GMP_synth_GATase"/>
</dbReference>
<dbReference type="Pfam" id="PF00117">
    <property type="entry name" value="GATase"/>
    <property type="match status" value="1"/>
</dbReference>
<feature type="active site" evidence="9">
    <location>
        <position position="199"/>
    </location>
</feature>
<dbReference type="EC" id="6.3.5.2" evidence="9"/>
<feature type="domain" description="GMPS ATP-PPase" evidence="11">
    <location>
        <begin position="224"/>
        <end position="413"/>
    </location>
</feature>
<dbReference type="NCBIfam" id="NF000848">
    <property type="entry name" value="PRK00074.1"/>
    <property type="match status" value="1"/>
</dbReference>
<evidence type="ECO:0000256" key="4">
    <source>
        <dbReference type="ARBA" id="ARBA00022741"/>
    </source>
</evidence>
<dbReference type="Gene3D" id="3.40.50.620">
    <property type="entry name" value="HUPs"/>
    <property type="match status" value="1"/>
</dbReference>
<evidence type="ECO:0000256" key="10">
    <source>
        <dbReference type="PROSITE-ProRule" id="PRU00886"/>
    </source>
</evidence>
<dbReference type="Gene3D" id="3.40.50.880">
    <property type="match status" value="1"/>
</dbReference>
<dbReference type="SUPFAM" id="SSF52402">
    <property type="entry name" value="Adenine nucleotide alpha hydrolases-like"/>
    <property type="match status" value="1"/>
</dbReference>
<sequence length="538" mass="59977">MPCSACKLAFKNKNLNKGSVIVANINLDAFDKIIVLDFGSQYNQLITRRLRDFGIYSELLSHKLTADEIKEINPKGIIFSGGPNSVYDPNAFKVDPEIFKLGIPILGICYGMQLMSYDLGGKVEKADNSEYGRADIEVLDDEAVLFKGLPKKQYVWMSHGDLVTQAPAGFEVTATSKNCPIASIADNDRKFYGVQFHTEVRNSEYGLDILRRFAFDVCGAKANWTMDDFIDMQINEIRKEVGNKKVILGLSGGVDSSVTAVLIHKAIGDQLTCIFVDHGLLRKNEADQVMDALSRDLGVNIIKVDAADRFLGKLEGVTDPEQKRKIIGKEFIEVFNEEAKKIKDADFLAQGTLYTDVIESGTDTAQTIKSHHNVGGLPKKLGFKLIEPLRKLFKDETRELGEKLGIPHELVWRQPFPGPGLGIRVIGEITPEKLEIVRESDAILREEIKKAGLDEEIWQYFTVLPGIRSVGVMGDGRTYDYAVAIRAVTSIDGMTADFAKIPWDILQKISVRIVNEVDHVNRILYDVTSKPPSTIEYE</sequence>
<dbReference type="InterPro" id="IPR025777">
    <property type="entry name" value="GMPS_ATP_PPase_dom"/>
</dbReference>
<comment type="subunit">
    <text evidence="9">Homodimer.</text>
</comment>
<dbReference type="PANTHER" id="PTHR11922:SF2">
    <property type="entry name" value="GMP SYNTHASE [GLUTAMINE-HYDROLYZING]"/>
    <property type="match status" value="1"/>
</dbReference>
<evidence type="ECO:0000313" key="13">
    <source>
        <dbReference type="Proteomes" id="UP000003419"/>
    </source>
</evidence>
<dbReference type="GO" id="GO:0003921">
    <property type="term" value="F:GMP synthase activity"/>
    <property type="evidence" value="ECO:0007669"/>
    <property type="project" value="InterPro"/>
</dbReference>
<dbReference type="Pfam" id="PF00958">
    <property type="entry name" value="GMP_synt_C"/>
    <property type="match status" value="1"/>
</dbReference>
<dbReference type="PROSITE" id="PS51553">
    <property type="entry name" value="GMPS_ATP_PPASE"/>
    <property type="match status" value="1"/>
</dbReference>
<accession>A0A8D9RZG2</accession>
<reference evidence="12 13" key="1">
    <citation type="submission" date="2009-01" db="EMBL/GenBank/DDBJ databases">
        <authorList>
            <person name="Qin X."/>
            <person name="Bachman B."/>
            <person name="Battles P."/>
            <person name="Bell A."/>
            <person name="Bess C."/>
            <person name="Bickham C."/>
            <person name="Chaboub L."/>
            <person name="Chen D."/>
            <person name="Coyle M."/>
            <person name="Deiros D.R."/>
            <person name="Dinh H."/>
            <person name="Forbes L."/>
            <person name="Fowler G."/>
            <person name="Francisco L."/>
            <person name="Fu Q."/>
            <person name="Gubbala S."/>
            <person name="Hale W."/>
            <person name="Han Y."/>
            <person name="Hemphill L."/>
            <person name="Highlander S.K."/>
            <person name="Hirani K."/>
            <person name="Hogues M."/>
            <person name="Jackson L."/>
            <person name="Jakkamsetti A."/>
            <person name="Javaid M."/>
            <person name="Jiang H."/>
            <person name="Korchina V."/>
            <person name="Kovar C."/>
            <person name="Lara F."/>
            <person name="Lee S."/>
            <person name="Mata R."/>
            <person name="Mathew T."/>
            <person name="Moen C."/>
            <person name="Morales K."/>
            <person name="Munidasa M."/>
            <person name="Nazareth L."/>
            <person name="Ngo R."/>
            <person name="Nguyen L."/>
            <person name="Okwuonu G."/>
            <person name="Ongeri F."/>
            <person name="Patil S."/>
            <person name="Petrosino J."/>
            <person name="Pham C."/>
            <person name="Pham P."/>
            <person name="Pu L.-L."/>
            <person name="Puazo M."/>
            <person name="Raj R."/>
            <person name="Reid J."/>
            <person name="Rouhana J."/>
            <person name="Saada N."/>
            <person name="Shang Y."/>
            <person name="Simmons D."/>
            <person name="Thornton R."/>
            <person name="Warren J."/>
            <person name="Weissenberger G."/>
            <person name="Zhang J."/>
            <person name="Zhang L."/>
            <person name="Zhou C."/>
            <person name="Zhu D."/>
            <person name="Muzny D."/>
            <person name="Worley K."/>
            <person name="Gibbs R."/>
        </authorList>
    </citation>
    <scope>NUCLEOTIDE SEQUENCE [LARGE SCALE GENOMIC DNA]</scope>
    <source>
        <strain evidence="12 13">CF48-3A</strain>
    </source>
</reference>
<dbReference type="InterPro" id="IPR001674">
    <property type="entry name" value="GMP_synth_C"/>
</dbReference>
<keyword evidence="4 9" id="KW-0547">Nucleotide-binding</keyword>
<evidence type="ECO:0000256" key="5">
    <source>
        <dbReference type="ARBA" id="ARBA00022749"/>
    </source>
</evidence>
<evidence type="ECO:0000259" key="11">
    <source>
        <dbReference type="PROSITE" id="PS51553"/>
    </source>
</evidence>
<dbReference type="PANTHER" id="PTHR11922">
    <property type="entry name" value="GMP SYNTHASE-RELATED"/>
    <property type="match status" value="1"/>
</dbReference>
<dbReference type="InterPro" id="IPR014729">
    <property type="entry name" value="Rossmann-like_a/b/a_fold"/>
</dbReference>
<dbReference type="GO" id="GO:0005524">
    <property type="term" value="F:ATP binding"/>
    <property type="evidence" value="ECO:0007669"/>
    <property type="project" value="UniProtKB-UniRule"/>
</dbReference>
<dbReference type="Gene3D" id="3.30.300.10">
    <property type="match status" value="1"/>
</dbReference>
<organism evidence="12 13">
    <name type="scientific">Limosilactobacillus reuteri CF48-3A</name>
    <dbReference type="NCBI Taxonomy" id="525341"/>
    <lineage>
        <taxon>Bacteria</taxon>
        <taxon>Bacillati</taxon>
        <taxon>Bacillota</taxon>
        <taxon>Bacilli</taxon>
        <taxon>Lactobacillales</taxon>
        <taxon>Lactobacillaceae</taxon>
        <taxon>Limosilactobacillus</taxon>
    </lineage>
</organism>
<dbReference type="InterPro" id="IPR022310">
    <property type="entry name" value="NAD/GMP_synthase"/>
</dbReference>
<comment type="pathway">
    <text evidence="2 9">Purine metabolism; GMP biosynthesis; GMP from XMP (L-Gln route): step 1/1.</text>
</comment>
<gene>
    <name evidence="9 12" type="primary">guaA</name>
    <name evidence="12" type="ORF">HMPREF0534_0934</name>
</gene>
<evidence type="ECO:0000256" key="7">
    <source>
        <dbReference type="ARBA" id="ARBA00022840"/>
    </source>
</evidence>
<evidence type="ECO:0000313" key="12">
    <source>
        <dbReference type="EMBL" id="EEI65761.1"/>
    </source>
</evidence>
<dbReference type="EMBL" id="ACHG01000096">
    <property type="protein sequence ID" value="EEI65761.1"/>
    <property type="molecule type" value="Genomic_DNA"/>
</dbReference>
<keyword evidence="3 9" id="KW-0436">Ligase</keyword>
<dbReference type="GO" id="GO:0005829">
    <property type="term" value="C:cytosol"/>
    <property type="evidence" value="ECO:0007669"/>
    <property type="project" value="TreeGrafter"/>
</dbReference>
<proteinExistence type="inferred from homology"/>
<feature type="binding site" evidence="10">
    <location>
        <begin position="251"/>
        <end position="257"/>
    </location>
    <ligand>
        <name>ATP</name>
        <dbReference type="ChEBI" id="CHEBI:30616"/>
    </ligand>
</feature>
<evidence type="ECO:0000256" key="8">
    <source>
        <dbReference type="ARBA" id="ARBA00022962"/>
    </source>
</evidence>
<dbReference type="InterPro" id="IPR017926">
    <property type="entry name" value="GATASE"/>
</dbReference>
<dbReference type="CDD" id="cd01997">
    <property type="entry name" value="GMP_synthase_C"/>
    <property type="match status" value="1"/>
</dbReference>
<dbReference type="NCBIfam" id="TIGR00888">
    <property type="entry name" value="guaA_Nterm"/>
    <property type="match status" value="1"/>
</dbReference>
<dbReference type="NCBIfam" id="TIGR00884">
    <property type="entry name" value="guaA_Cterm"/>
    <property type="match status" value="1"/>
</dbReference>
<keyword evidence="7 9" id="KW-0067">ATP-binding</keyword>
<comment type="function">
    <text evidence="1 9">Catalyzes the synthesis of GMP from XMP.</text>
</comment>
<feature type="active site" evidence="9">
    <location>
        <position position="197"/>
    </location>
</feature>
<name>A0A8D9RZG2_LIMRT</name>
<comment type="caution">
    <text evidence="12">The sequence shown here is derived from an EMBL/GenBank/DDBJ whole genome shotgun (WGS) entry which is preliminary data.</text>
</comment>
<comment type="catalytic activity">
    <reaction evidence="9">
        <text>XMP + L-glutamine + ATP + H2O = GMP + L-glutamate + AMP + diphosphate + 2 H(+)</text>
        <dbReference type="Rhea" id="RHEA:11680"/>
        <dbReference type="ChEBI" id="CHEBI:15377"/>
        <dbReference type="ChEBI" id="CHEBI:15378"/>
        <dbReference type="ChEBI" id="CHEBI:29985"/>
        <dbReference type="ChEBI" id="CHEBI:30616"/>
        <dbReference type="ChEBI" id="CHEBI:33019"/>
        <dbReference type="ChEBI" id="CHEBI:57464"/>
        <dbReference type="ChEBI" id="CHEBI:58115"/>
        <dbReference type="ChEBI" id="CHEBI:58359"/>
        <dbReference type="ChEBI" id="CHEBI:456215"/>
        <dbReference type="EC" id="6.3.5.2"/>
    </reaction>
</comment>
<dbReference type="Proteomes" id="UP000003419">
    <property type="component" value="Unassembled WGS sequence"/>
</dbReference>
<feature type="active site" description="Nucleophile" evidence="9">
    <location>
        <position position="109"/>
    </location>
</feature>
<dbReference type="UniPathway" id="UPA00189">
    <property type="reaction ID" value="UER00296"/>
</dbReference>
<protein>
    <recommendedName>
        <fullName evidence="9">GMP synthase [glutamine-hydrolyzing]</fullName>
        <ecNumber evidence="9">6.3.5.2</ecNumber>
    </recommendedName>
    <alternativeName>
        <fullName evidence="9">GMP synthetase</fullName>
    </alternativeName>
    <alternativeName>
        <fullName evidence="9">Glutamine amidotransferase</fullName>
    </alternativeName>
</protein>
<dbReference type="FunFam" id="3.40.50.880:FF:000001">
    <property type="entry name" value="GMP synthase [glutamine-hydrolyzing]"/>
    <property type="match status" value="1"/>
</dbReference>
<keyword evidence="5 9" id="KW-0332">GMP biosynthesis</keyword>
<evidence type="ECO:0000256" key="6">
    <source>
        <dbReference type="ARBA" id="ARBA00022755"/>
    </source>
</evidence>
<dbReference type="PRINTS" id="PR00099">
    <property type="entry name" value="CPSGATASE"/>
</dbReference>
<dbReference type="FunFam" id="3.40.50.620:FF:000001">
    <property type="entry name" value="GMP synthase [glutamine-hydrolyzing]"/>
    <property type="match status" value="1"/>
</dbReference>
<dbReference type="FunFam" id="3.30.300.10:FF:000002">
    <property type="entry name" value="GMP synthase [glutamine-hydrolyzing]"/>
    <property type="match status" value="1"/>
</dbReference>
<keyword evidence="6 9" id="KW-0658">Purine biosynthesis</keyword>
<evidence type="ECO:0000256" key="1">
    <source>
        <dbReference type="ARBA" id="ARBA00002332"/>
    </source>
</evidence>